<keyword evidence="5" id="KW-0443">Lipid metabolism</keyword>
<dbReference type="AlphaFoldDB" id="A0AAE2ZHE3"/>
<protein>
    <submittedName>
        <fullName evidence="7">Cyclopropane-fatty-acyl-phospholipid synthase family protein</fullName>
    </submittedName>
</protein>
<proteinExistence type="inferred from homology"/>
<dbReference type="GO" id="GO:0032259">
    <property type="term" value="P:methylation"/>
    <property type="evidence" value="ECO:0007669"/>
    <property type="project" value="UniProtKB-KW"/>
</dbReference>
<dbReference type="InterPro" id="IPR003333">
    <property type="entry name" value="CMAS"/>
</dbReference>
<evidence type="ECO:0000313" key="8">
    <source>
        <dbReference type="Proteomes" id="UP001196509"/>
    </source>
</evidence>
<sequence>MSKAGRSQEHMPHHNIPFGARAMLRMLADLKRGSLSIQFPDGNNHSIKGDEPGPDATLILHNWKLIPAAIRRGTIGVAETYVDGDWDSPDVPTFLELFVVNADMRSHMAGIARVLSLVVENLRHFLRSNTKSQAKKNIASHYDLGNSFYEQWLDPGMTYSSALYQTGANDLESAQKAKYAALADAIGAKPGDHVLEIGCGWGAFAEYLAKDRGVKVTGLTISQSQLDYARDRIKKAGLTDLVELRFQDYREEKGQYDHIVSVEMFEAVGEKYWNIYFDKLRECLKPGGSAGIQVITIHEKEYAQYRRSPDFIQKYVFPGGMLPTREIMGNLGKEAGLSLTTERAFAHDYARTLAEWYQRFTAAWPTIQPLGYDGRFKRLWEFYLNYCEAGFRAENINVRQLVYEKA</sequence>
<evidence type="ECO:0000256" key="5">
    <source>
        <dbReference type="ARBA" id="ARBA00023098"/>
    </source>
</evidence>
<dbReference type="GO" id="GO:0008610">
    <property type="term" value="P:lipid biosynthetic process"/>
    <property type="evidence" value="ECO:0007669"/>
    <property type="project" value="InterPro"/>
</dbReference>
<dbReference type="CDD" id="cd02440">
    <property type="entry name" value="AdoMet_MTases"/>
    <property type="match status" value="1"/>
</dbReference>
<keyword evidence="4" id="KW-0949">S-adenosyl-L-methionine</keyword>
<feature type="active site" evidence="6">
    <location>
        <position position="387"/>
    </location>
</feature>
<dbReference type="SUPFAM" id="SSF53335">
    <property type="entry name" value="S-adenosyl-L-methionine-dependent methyltransferases"/>
    <property type="match status" value="1"/>
</dbReference>
<reference evidence="7" key="1">
    <citation type="submission" date="2021-08" db="EMBL/GenBank/DDBJ databases">
        <title>Hoeflea bacterium WL0058 sp. nov., isolated from the sediment.</title>
        <authorList>
            <person name="Wang L."/>
            <person name="Zhang D."/>
        </authorList>
    </citation>
    <scope>NUCLEOTIDE SEQUENCE</scope>
    <source>
        <strain evidence="7">WL0058</strain>
    </source>
</reference>
<comment type="similarity">
    <text evidence="1">Belongs to the CFA/CMAS family.</text>
</comment>
<evidence type="ECO:0000256" key="6">
    <source>
        <dbReference type="PIRSR" id="PIRSR003085-1"/>
    </source>
</evidence>
<dbReference type="RefSeq" id="WP_220227857.1">
    <property type="nucleotide sequence ID" value="NZ_JAICBX010000001.1"/>
</dbReference>
<evidence type="ECO:0000256" key="3">
    <source>
        <dbReference type="ARBA" id="ARBA00022679"/>
    </source>
</evidence>
<dbReference type="Proteomes" id="UP001196509">
    <property type="component" value="Unassembled WGS sequence"/>
</dbReference>
<gene>
    <name evidence="7" type="ORF">K1W69_05860</name>
</gene>
<dbReference type="PIRSF" id="PIRSF003085">
    <property type="entry name" value="CMAS"/>
    <property type="match status" value="1"/>
</dbReference>
<evidence type="ECO:0000313" key="7">
    <source>
        <dbReference type="EMBL" id="MBW8636709.1"/>
    </source>
</evidence>
<organism evidence="7 8">
    <name type="scientific">Flavimaribacter sediminis</name>
    <dbReference type="NCBI Taxonomy" id="2865987"/>
    <lineage>
        <taxon>Bacteria</taxon>
        <taxon>Pseudomonadati</taxon>
        <taxon>Pseudomonadota</taxon>
        <taxon>Alphaproteobacteria</taxon>
        <taxon>Hyphomicrobiales</taxon>
        <taxon>Rhizobiaceae</taxon>
        <taxon>Flavimaribacter</taxon>
    </lineage>
</organism>
<dbReference type="EMBL" id="JAICBX010000001">
    <property type="protein sequence ID" value="MBW8636709.1"/>
    <property type="molecule type" value="Genomic_DNA"/>
</dbReference>
<keyword evidence="8" id="KW-1185">Reference proteome</keyword>
<comment type="caution">
    <text evidence="7">The sequence shown here is derived from an EMBL/GenBank/DDBJ whole genome shotgun (WGS) entry which is preliminary data.</text>
</comment>
<evidence type="ECO:0000256" key="4">
    <source>
        <dbReference type="ARBA" id="ARBA00022691"/>
    </source>
</evidence>
<evidence type="ECO:0000256" key="1">
    <source>
        <dbReference type="ARBA" id="ARBA00010815"/>
    </source>
</evidence>
<dbReference type="Gene3D" id="3.40.50.150">
    <property type="entry name" value="Vaccinia Virus protein VP39"/>
    <property type="match status" value="1"/>
</dbReference>
<dbReference type="PANTHER" id="PTHR43667">
    <property type="entry name" value="CYCLOPROPANE-FATTY-ACYL-PHOSPHOLIPID SYNTHASE"/>
    <property type="match status" value="1"/>
</dbReference>
<accession>A0AAE2ZHE3</accession>
<dbReference type="InterPro" id="IPR029063">
    <property type="entry name" value="SAM-dependent_MTases_sf"/>
</dbReference>
<keyword evidence="2" id="KW-0489">Methyltransferase</keyword>
<dbReference type="PANTHER" id="PTHR43667:SF2">
    <property type="entry name" value="FATTY ACID C-METHYL TRANSFERASE"/>
    <property type="match status" value="1"/>
</dbReference>
<dbReference type="GO" id="GO:0008168">
    <property type="term" value="F:methyltransferase activity"/>
    <property type="evidence" value="ECO:0007669"/>
    <property type="project" value="UniProtKB-KW"/>
</dbReference>
<name>A0AAE2ZHE3_9HYPH</name>
<dbReference type="Pfam" id="PF02353">
    <property type="entry name" value="CMAS"/>
    <property type="match status" value="1"/>
</dbReference>
<keyword evidence="3" id="KW-0808">Transferase</keyword>
<evidence type="ECO:0000256" key="2">
    <source>
        <dbReference type="ARBA" id="ARBA00022603"/>
    </source>
</evidence>
<dbReference type="InterPro" id="IPR050723">
    <property type="entry name" value="CFA/CMAS"/>
</dbReference>